<name>A0A8X6W0S3_TRICX</name>
<gene>
    <name evidence="1" type="ORF">TNCV_354691</name>
</gene>
<sequence>MYLAQFPDRRMPDHRIFQRLHRHFREARSFHVTTHDAGRQSAASSTSLEENILKHCESTSYRFEFDRPILRLLVGGTATSHPHIRRLSYWLVGESRCLATVQHDASQYGKVPFTIVSIVTKGDFTNTKKAHMNYLYRRANGNGRGALPMYHMQFPYRRVATVAEWYRYRTVACFVTSSSPVPLKTRRVGQ</sequence>
<accession>A0A8X6W0S3</accession>
<evidence type="ECO:0000313" key="2">
    <source>
        <dbReference type="Proteomes" id="UP000887159"/>
    </source>
</evidence>
<protein>
    <submittedName>
        <fullName evidence="1">Uncharacterized protein</fullName>
    </submittedName>
</protein>
<organism evidence="1 2">
    <name type="scientific">Trichonephila clavipes</name>
    <name type="common">Golden silk orbweaver</name>
    <name type="synonym">Nephila clavipes</name>
    <dbReference type="NCBI Taxonomy" id="2585209"/>
    <lineage>
        <taxon>Eukaryota</taxon>
        <taxon>Metazoa</taxon>
        <taxon>Ecdysozoa</taxon>
        <taxon>Arthropoda</taxon>
        <taxon>Chelicerata</taxon>
        <taxon>Arachnida</taxon>
        <taxon>Araneae</taxon>
        <taxon>Araneomorphae</taxon>
        <taxon>Entelegynae</taxon>
        <taxon>Araneoidea</taxon>
        <taxon>Nephilidae</taxon>
        <taxon>Trichonephila</taxon>
    </lineage>
</organism>
<proteinExistence type="predicted"/>
<reference evidence="1" key="1">
    <citation type="submission" date="2020-08" db="EMBL/GenBank/DDBJ databases">
        <title>Multicomponent nature underlies the extraordinary mechanical properties of spider dragline silk.</title>
        <authorList>
            <person name="Kono N."/>
            <person name="Nakamura H."/>
            <person name="Mori M."/>
            <person name="Yoshida Y."/>
            <person name="Ohtoshi R."/>
            <person name="Malay A.D."/>
            <person name="Moran D.A.P."/>
            <person name="Tomita M."/>
            <person name="Numata K."/>
            <person name="Arakawa K."/>
        </authorList>
    </citation>
    <scope>NUCLEOTIDE SEQUENCE</scope>
</reference>
<dbReference type="EMBL" id="BMAU01021374">
    <property type="protein sequence ID" value="GFY26153.1"/>
    <property type="molecule type" value="Genomic_DNA"/>
</dbReference>
<dbReference type="AlphaFoldDB" id="A0A8X6W0S3"/>
<keyword evidence="2" id="KW-1185">Reference proteome</keyword>
<dbReference type="Proteomes" id="UP000887159">
    <property type="component" value="Unassembled WGS sequence"/>
</dbReference>
<comment type="caution">
    <text evidence="1">The sequence shown here is derived from an EMBL/GenBank/DDBJ whole genome shotgun (WGS) entry which is preliminary data.</text>
</comment>
<evidence type="ECO:0000313" key="1">
    <source>
        <dbReference type="EMBL" id="GFY26153.1"/>
    </source>
</evidence>